<reference evidence="2" key="1">
    <citation type="submission" date="2013-08" db="EMBL/GenBank/DDBJ databases">
        <authorList>
            <person name="Mendez C."/>
            <person name="Richter M."/>
            <person name="Ferrer M."/>
            <person name="Sanchez J."/>
        </authorList>
    </citation>
    <scope>NUCLEOTIDE SEQUENCE</scope>
</reference>
<dbReference type="Gene3D" id="3.40.50.1010">
    <property type="entry name" value="5'-nuclease"/>
    <property type="match status" value="1"/>
</dbReference>
<gene>
    <name evidence="2" type="ORF">B2A_13960</name>
</gene>
<dbReference type="CDD" id="cd18686">
    <property type="entry name" value="PIN_VapC-like"/>
    <property type="match status" value="1"/>
</dbReference>
<accession>T0YCJ7</accession>
<dbReference type="Pfam" id="PF01850">
    <property type="entry name" value="PIN"/>
    <property type="match status" value="1"/>
</dbReference>
<proteinExistence type="predicted"/>
<name>T0YCJ7_9ZZZZ</name>
<dbReference type="InterPro" id="IPR029060">
    <property type="entry name" value="PIN-like_dom_sf"/>
</dbReference>
<dbReference type="InterPro" id="IPR002716">
    <property type="entry name" value="PIN_dom"/>
</dbReference>
<reference evidence="2" key="2">
    <citation type="journal article" date="2014" name="ISME J.">
        <title>Microbial stratification in low pH oxic and suboxic macroscopic growths along an acid mine drainage.</title>
        <authorList>
            <person name="Mendez-Garcia C."/>
            <person name="Mesa V."/>
            <person name="Sprenger R.R."/>
            <person name="Richter M."/>
            <person name="Diez M.S."/>
            <person name="Solano J."/>
            <person name="Bargiela R."/>
            <person name="Golyshina O.V."/>
            <person name="Manteca A."/>
            <person name="Ramos J.L."/>
            <person name="Gallego J.R."/>
            <person name="Llorente I."/>
            <person name="Martins Dos Santos V.A."/>
            <person name="Jensen O.N."/>
            <person name="Pelaez A.I."/>
            <person name="Sanchez J."/>
            <person name="Ferrer M."/>
        </authorList>
    </citation>
    <scope>NUCLEOTIDE SEQUENCE</scope>
</reference>
<comment type="caution">
    <text evidence="2">The sequence shown here is derived from an EMBL/GenBank/DDBJ whole genome shotgun (WGS) entry which is preliminary data.</text>
</comment>
<protein>
    <submittedName>
        <fullName evidence="2">PilT domain-containing protein</fullName>
    </submittedName>
</protein>
<dbReference type="SUPFAM" id="SSF88723">
    <property type="entry name" value="PIN domain-like"/>
    <property type="match status" value="1"/>
</dbReference>
<feature type="domain" description="PIN" evidence="1">
    <location>
        <begin position="3"/>
        <end position="75"/>
    </location>
</feature>
<evidence type="ECO:0000259" key="1">
    <source>
        <dbReference type="Pfam" id="PF01850"/>
    </source>
</evidence>
<dbReference type="EMBL" id="AUZZ01010121">
    <property type="protein sequence ID" value="EQD30843.1"/>
    <property type="molecule type" value="Genomic_DNA"/>
</dbReference>
<sequence length="83" mass="9270">MYEVYKKLKPMKGESAALEAIVHLRATTLVPFDDQLALEAADYSLSLHLHFSDAIIYATARRFGAELHTSDPELRGKPGVVFH</sequence>
<dbReference type="AlphaFoldDB" id="T0YCJ7"/>
<organism evidence="2">
    <name type="scientific">mine drainage metagenome</name>
    <dbReference type="NCBI Taxonomy" id="410659"/>
    <lineage>
        <taxon>unclassified sequences</taxon>
        <taxon>metagenomes</taxon>
        <taxon>ecological metagenomes</taxon>
    </lineage>
</organism>
<evidence type="ECO:0000313" key="2">
    <source>
        <dbReference type="EMBL" id="EQD30843.1"/>
    </source>
</evidence>